<gene>
    <name evidence="10" type="ORF">HNR05_000186</name>
</gene>
<evidence type="ECO:0000313" key="11">
    <source>
        <dbReference type="Proteomes" id="UP000537260"/>
    </source>
</evidence>
<feature type="region of interest" description="Disordered" evidence="8">
    <location>
        <begin position="204"/>
        <end position="228"/>
    </location>
</feature>
<feature type="domain" description="VTT" evidence="9">
    <location>
        <begin position="37"/>
        <end position="161"/>
    </location>
</feature>
<dbReference type="EMBL" id="JACCFM010000001">
    <property type="protein sequence ID" value="NYJ18395.1"/>
    <property type="molecule type" value="Genomic_DNA"/>
</dbReference>
<evidence type="ECO:0000256" key="5">
    <source>
        <dbReference type="ARBA" id="ARBA00022989"/>
    </source>
</evidence>
<proteinExistence type="inferred from homology"/>
<dbReference type="Proteomes" id="UP000537260">
    <property type="component" value="Unassembled WGS sequence"/>
</dbReference>
<accession>A0A7Z0J4J2</accession>
<evidence type="ECO:0000256" key="8">
    <source>
        <dbReference type="SAM" id="MobiDB-lite"/>
    </source>
</evidence>
<evidence type="ECO:0000313" key="10">
    <source>
        <dbReference type="EMBL" id="NYJ18395.1"/>
    </source>
</evidence>
<sequence length="228" mass="23739">MPFIDSLNALIVLLADSPWVYLVAFLVVLIDGFFPPLPSESAVVALGALAMASGSPHLIGLIVVVAAGAAAGDAVAYAIGRGLGGRQFRWMQRPRVLAAIERAMFALDRRAATLLLTARFIPVGRVAVNMTAGATGFSFRRFLPLAALAGLCWSVYSVLIGVLAGAWLTHNPALGAVLAVVLAVVVGFMLDVVISRLARRRETPRSASSEPDDAARPPALAIVATTGG</sequence>
<dbReference type="InterPro" id="IPR032818">
    <property type="entry name" value="DedA-like"/>
</dbReference>
<feature type="transmembrane region" description="Helical" evidence="7">
    <location>
        <begin position="7"/>
        <end position="30"/>
    </location>
</feature>
<evidence type="ECO:0000256" key="7">
    <source>
        <dbReference type="RuleBase" id="RU367016"/>
    </source>
</evidence>
<keyword evidence="3 7" id="KW-1003">Cell membrane</keyword>
<evidence type="ECO:0000259" key="9">
    <source>
        <dbReference type="Pfam" id="PF09335"/>
    </source>
</evidence>
<evidence type="ECO:0000256" key="6">
    <source>
        <dbReference type="ARBA" id="ARBA00023136"/>
    </source>
</evidence>
<feature type="transmembrane region" description="Helical" evidence="7">
    <location>
        <begin position="145"/>
        <end position="167"/>
    </location>
</feature>
<keyword evidence="11" id="KW-1185">Reference proteome</keyword>
<comment type="subcellular location">
    <subcellularLocation>
        <location evidence="1 7">Cell membrane</location>
        <topology evidence="1 7">Multi-pass membrane protein</topology>
    </subcellularLocation>
</comment>
<reference evidence="10 11" key="1">
    <citation type="submission" date="2020-07" db="EMBL/GenBank/DDBJ databases">
        <title>Sequencing the genomes of 1000 actinobacteria strains.</title>
        <authorList>
            <person name="Klenk H.-P."/>
        </authorList>
    </citation>
    <scope>NUCLEOTIDE SEQUENCE [LARGE SCALE GENOMIC DNA]</scope>
    <source>
        <strain evidence="10 11">LI1</strain>
    </source>
</reference>
<dbReference type="GO" id="GO:0005886">
    <property type="term" value="C:plasma membrane"/>
    <property type="evidence" value="ECO:0007669"/>
    <property type="project" value="UniProtKB-SubCell"/>
</dbReference>
<keyword evidence="5 7" id="KW-1133">Transmembrane helix</keyword>
<evidence type="ECO:0000256" key="2">
    <source>
        <dbReference type="ARBA" id="ARBA00010792"/>
    </source>
</evidence>
<keyword evidence="6 7" id="KW-0472">Membrane</keyword>
<dbReference type="PANTHER" id="PTHR30353">
    <property type="entry name" value="INNER MEMBRANE PROTEIN DEDA-RELATED"/>
    <property type="match status" value="1"/>
</dbReference>
<comment type="caution">
    <text evidence="10">The sequence shown here is derived from an EMBL/GenBank/DDBJ whole genome shotgun (WGS) entry which is preliminary data.</text>
</comment>
<dbReference type="RefSeq" id="WP_218868777.1">
    <property type="nucleotide sequence ID" value="NZ_JACCFM010000001.1"/>
</dbReference>
<feature type="transmembrane region" description="Helical" evidence="7">
    <location>
        <begin position="58"/>
        <end position="79"/>
    </location>
</feature>
<feature type="transmembrane region" description="Helical" evidence="7">
    <location>
        <begin position="173"/>
        <end position="194"/>
    </location>
</feature>
<organism evidence="10 11">
    <name type="scientific">Glaciibacter psychrotolerans</name>
    <dbReference type="NCBI Taxonomy" id="670054"/>
    <lineage>
        <taxon>Bacteria</taxon>
        <taxon>Bacillati</taxon>
        <taxon>Actinomycetota</taxon>
        <taxon>Actinomycetes</taxon>
        <taxon>Micrococcales</taxon>
        <taxon>Microbacteriaceae</taxon>
        <taxon>Glaciibacter</taxon>
    </lineage>
</organism>
<dbReference type="Pfam" id="PF09335">
    <property type="entry name" value="VTT_dom"/>
    <property type="match status" value="1"/>
</dbReference>
<protein>
    <submittedName>
        <fullName evidence="10">Membrane protein DedA with SNARE-associated domain</fullName>
    </submittedName>
</protein>
<evidence type="ECO:0000256" key="1">
    <source>
        <dbReference type="ARBA" id="ARBA00004651"/>
    </source>
</evidence>
<comment type="similarity">
    <text evidence="2 7">Belongs to the DedA family.</text>
</comment>
<evidence type="ECO:0000256" key="4">
    <source>
        <dbReference type="ARBA" id="ARBA00022692"/>
    </source>
</evidence>
<dbReference type="InterPro" id="IPR032816">
    <property type="entry name" value="VTT_dom"/>
</dbReference>
<name>A0A7Z0J4J2_9MICO</name>
<dbReference type="PANTHER" id="PTHR30353:SF0">
    <property type="entry name" value="TRANSMEMBRANE PROTEIN"/>
    <property type="match status" value="1"/>
</dbReference>
<evidence type="ECO:0000256" key="3">
    <source>
        <dbReference type="ARBA" id="ARBA00022475"/>
    </source>
</evidence>
<keyword evidence="4 7" id="KW-0812">Transmembrane</keyword>
<dbReference type="AlphaFoldDB" id="A0A7Z0J4J2"/>